<feature type="domain" description="DEAD-box RNA helicase Q" evidence="4">
    <location>
        <begin position="40"/>
        <end position="67"/>
    </location>
</feature>
<evidence type="ECO:0000256" key="2">
    <source>
        <dbReference type="ARBA" id="ARBA00022840"/>
    </source>
</evidence>
<keyword evidence="7" id="KW-1185">Reference proteome</keyword>
<keyword evidence="2" id="KW-0067">ATP-binding</keyword>
<accession>A0A9P1C919</accession>
<evidence type="ECO:0000259" key="4">
    <source>
        <dbReference type="PROSITE" id="PS51195"/>
    </source>
</evidence>
<evidence type="ECO:0000313" key="6">
    <source>
        <dbReference type="EMBL" id="CAL1139723.1"/>
    </source>
</evidence>
<reference evidence="6" key="2">
    <citation type="submission" date="2024-04" db="EMBL/GenBank/DDBJ databases">
        <authorList>
            <person name="Chen Y."/>
            <person name="Shah S."/>
            <person name="Dougan E. K."/>
            <person name="Thang M."/>
            <person name="Chan C."/>
        </authorList>
    </citation>
    <scope>NUCLEOTIDE SEQUENCE [LARGE SCALE GENOMIC DNA]</scope>
</reference>
<feature type="short sequence motif" description="Q motif" evidence="3">
    <location>
        <begin position="40"/>
        <end position="67"/>
    </location>
</feature>
<dbReference type="InterPro" id="IPR014014">
    <property type="entry name" value="RNA_helicase_DEAD_Q_motif"/>
</dbReference>
<organism evidence="5">
    <name type="scientific">Cladocopium goreaui</name>
    <dbReference type="NCBI Taxonomy" id="2562237"/>
    <lineage>
        <taxon>Eukaryota</taxon>
        <taxon>Sar</taxon>
        <taxon>Alveolata</taxon>
        <taxon>Dinophyceae</taxon>
        <taxon>Suessiales</taxon>
        <taxon>Symbiodiniaceae</taxon>
        <taxon>Cladocopium</taxon>
    </lineage>
</organism>
<dbReference type="EMBL" id="CAMXCT010001074">
    <property type="protein sequence ID" value="CAI3986348.1"/>
    <property type="molecule type" value="Genomic_DNA"/>
</dbReference>
<dbReference type="EMBL" id="CAMXCT030001074">
    <property type="protein sequence ID" value="CAL4773660.1"/>
    <property type="molecule type" value="Genomic_DNA"/>
</dbReference>
<dbReference type="AlphaFoldDB" id="A0A9P1C919"/>
<evidence type="ECO:0000256" key="3">
    <source>
        <dbReference type="PROSITE-ProRule" id="PRU00552"/>
    </source>
</evidence>
<dbReference type="PROSITE" id="PS51195">
    <property type="entry name" value="Q_MOTIF"/>
    <property type="match status" value="1"/>
</dbReference>
<dbReference type="Proteomes" id="UP001152797">
    <property type="component" value="Unassembled WGS sequence"/>
</dbReference>
<dbReference type="GO" id="GO:0003724">
    <property type="term" value="F:RNA helicase activity"/>
    <property type="evidence" value="ECO:0007669"/>
    <property type="project" value="InterPro"/>
</dbReference>
<sequence length="90" mass="10352">MRKSGVTDSCDFLSWSPCFPAVVQWWLILPCDQHPVPNVNSFDEACFPDEMMALLRERFQEPSPIQKQIWPAMRRNIVGAETGAMPQQRS</sequence>
<evidence type="ECO:0000313" key="7">
    <source>
        <dbReference type="Proteomes" id="UP001152797"/>
    </source>
</evidence>
<evidence type="ECO:0000256" key="1">
    <source>
        <dbReference type="ARBA" id="ARBA00022741"/>
    </source>
</evidence>
<keyword evidence="1" id="KW-0547">Nucleotide-binding</keyword>
<feature type="non-terminal residue" evidence="5">
    <location>
        <position position="1"/>
    </location>
</feature>
<dbReference type="GO" id="GO:0005524">
    <property type="term" value="F:ATP binding"/>
    <property type="evidence" value="ECO:0007669"/>
    <property type="project" value="UniProtKB-KW"/>
</dbReference>
<gene>
    <name evidence="5" type="ORF">C1SCF055_LOCUS13709</name>
</gene>
<name>A0A9P1C919_9DINO</name>
<reference evidence="5" key="1">
    <citation type="submission" date="2022-10" db="EMBL/GenBank/DDBJ databases">
        <authorList>
            <person name="Chen Y."/>
            <person name="Dougan E. K."/>
            <person name="Chan C."/>
            <person name="Rhodes N."/>
            <person name="Thang M."/>
        </authorList>
    </citation>
    <scope>NUCLEOTIDE SEQUENCE</scope>
</reference>
<dbReference type="EMBL" id="CAMXCT020001074">
    <property type="protein sequence ID" value="CAL1139723.1"/>
    <property type="molecule type" value="Genomic_DNA"/>
</dbReference>
<protein>
    <recommendedName>
        <fullName evidence="4">DEAD-box RNA helicase Q domain-containing protein</fullName>
    </recommendedName>
</protein>
<evidence type="ECO:0000313" key="5">
    <source>
        <dbReference type="EMBL" id="CAI3986348.1"/>
    </source>
</evidence>
<proteinExistence type="predicted"/>
<comment type="caution">
    <text evidence="5">The sequence shown here is derived from an EMBL/GenBank/DDBJ whole genome shotgun (WGS) entry which is preliminary data.</text>
</comment>